<dbReference type="Gene3D" id="1.10.1740.10">
    <property type="match status" value="1"/>
</dbReference>
<proteinExistence type="inferred from homology"/>
<gene>
    <name evidence="8" type="ORF">SAMN02745121_06986</name>
</gene>
<dbReference type="InterPro" id="IPR007627">
    <property type="entry name" value="RNA_pol_sigma70_r2"/>
</dbReference>
<evidence type="ECO:0000256" key="1">
    <source>
        <dbReference type="ARBA" id="ARBA00010641"/>
    </source>
</evidence>
<dbReference type="PANTHER" id="PTHR43133:SF8">
    <property type="entry name" value="RNA POLYMERASE SIGMA FACTOR HI_1459-RELATED"/>
    <property type="match status" value="1"/>
</dbReference>
<evidence type="ECO:0000256" key="3">
    <source>
        <dbReference type="ARBA" id="ARBA00023082"/>
    </source>
</evidence>
<keyword evidence="4" id="KW-0238">DNA-binding</keyword>
<name>A0A1I2G1M5_9BACT</name>
<dbReference type="GO" id="GO:0003677">
    <property type="term" value="F:DNA binding"/>
    <property type="evidence" value="ECO:0007669"/>
    <property type="project" value="UniProtKB-KW"/>
</dbReference>
<dbReference type="NCBIfam" id="TIGR02937">
    <property type="entry name" value="sigma70-ECF"/>
    <property type="match status" value="1"/>
</dbReference>
<feature type="domain" description="RNA polymerase sigma-70 region 2" evidence="6">
    <location>
        <begin position="32"/>
        <end position="96"/>
    </location>
</feature>
<evidence type="ECO:0000313" key="8">
    <source>
        <dbReference type="EMBL" id="SFF11029.1"/>
    </source>
</evidence>
<dbReference type="GO" id="GO:0006352">
    <property type="term" value="P:DNA-templated transcription initiation"/>
    <property type="evidence" value="ECO:0007669"/>
    <property type="project" value="InterPro"/>
</dbReference>
<feature type="domain" description="RNA polymerase sigma factor 70 region 4 type 2" evidence="7">
    <location>
        <begin position="126"/>
        <end position="177"/>
    </location>
</feature>
<reference evidence="9" key="1">
    <citation type="submission" date="2016-10" db="EMBL/GenBank/DDBJ databases">
        <authorList>
            <person name="Varghese N."/>
            <person name="Submissions S."/>
        </authorList>
    </citation>
    <scope>NUCLEOTIDE SEQUENCE [LARGE SCALE GENOMIC DNA]</scope>
    <source>
        <strain evidence="9">ATCC 25963</strain>
    </source>
</reference>
<protein>
    <submittedName>
        <fullName evidence="8">RNA polymerase, sigma subunit, ECF family</fullName>
    </submittedName>
</protein>
<dbReference type="Pfam" id="PF04542">
    <property type="entry name" value="Sigma70_r2"/>
    <property type="match status" value="1"/>
</dbReference>
<keyword evidence="3" id="KW-0731">Sigma factor</keyword>
<dbReference type="Gene3D" id="1.10.10.10">
    <property type="entry name" value="Winged helix-like DNA-binding domain superfamily/Winged helix DNA-binding domain"/>
    <property type="match status" value="1"/>
</dbReference>
<dbReference type="InterPro" id="IPR014284">
    <property type="entry name" value="RNA_pol_sigma-70_dom"/>
</dbReference>
<keyword evidence="5" id="KW-0804">Transcription</keyword>
<dbReference type="PANTHER" id="PTHR43133">
    <property type="entry name" value="RNA POLYMERASE ECF-TYPE SIGMA FACTO"/>
    <property type="match status" value="1"/>
</dbReference>
<dbReference type="Pfam" id="PF08281">
    <property type="entry name" value="Sigma70_r4_2"/>
    <property type="match status" value="1"/>
</dbReference>
<dbReference type="InterPro" id="IPR013324">
    <property type="entry name" value="RNA_pol_sigma_r3/r4-like"/>
</dbReference>
<comment type="similarity">
    <text evidence="1">Belongs to the sigma-70 factor family. ECF subfamily.</text>
</comment>
<sequence>MYHGSVATEQDDEDVACLAAWRAGDRAAGQRLFARYYDPVARFFRNKVGDASADLIQRTFLACLESLPRFRGDGTFRSYLFAIAYRQLCKNYRARKGDKIDLTSVSAFALDPSISGLIAEREEMRIFLASLREIPLELQVALELYYWEQCSVAEIAIALELPAGTVKSRLYRGRELLRAAIERLAASGDLAERTIDGMETWARAVRERCWQQQA</sequence>
<evidence type="ECO:0000256" key="2">
    <source>
        <dbReference type="ARBA" id="ARBA00023015"/>
    </source>
</evidence>
<evidence type="ECO:0000259" key="7">
    <source>
        <dbReference type="Pfam" id="PF08281"/>
    </source>
</evidence>
<keyword evidence="9" id="KW-1185">Reference proteome</keyword>
<dbReference type="STRING" id="54.SAMN02745121_06986"/>
<evidence type="ECO:0000259" key="6">
    <source>
        <dbReference type="Pfam" id="PF04542"/>
    </source>
</evidence>
<dbReference type="EMBL" id="FOMX01000029">
    <property type="protein sequence ID" value="SFF11029.1"/>
    <property type="molecule type" value="Genomic_DNA"/>
</dbReference>
<dbReference type="InterPro" id="IPR013249">
    <property type="entry name" value="RNA_pol_sigma70_r4_t2"/>
</dbReference>
<evidence type="ECO:0000256" key="5">
    <source>
        <dbReference type="ARBA" id="ARBA00023163"/>
    </source>
</evidence>
<organism evidence="8 9">
    <name type="scientific">Nannocystis exedens</name>
    <dbReference type="NCBI Taxonomy" id="54"/>
    <lineage>
        <taxon>Bacteria</taxon>
        <taxon>Pseudomonadati</taxon>
        <taxon>Myxococcota</taxon>
        <taxon>Polyangia</taxon>
        <taxon>Nannocystales</taxon>
        <taxon>Nannocystaceae</taxon>
        <taxon>Nannocystis</taxon>
    </lineage>
</organism>
<evidence type="ECO:0000256" key="4">
    <source>
        <dbReference type="ARBA" id="ARBA00023125"/>
    </source>
</evidence>
<dbReference type="Proteomes" id="UP000199400">
    <property type="component" value="Unassembled WGS sequence"/>
</dbReference>
<keyword evidence="2" id="KW-0805">Transcription regulation</keyword>
<dbReference type="InterPro" id="IPR013325">
    <property type="entry name" value="RNA_pol_sigma_r2"/>
</dbReference>
<dbReference type="SUPFAM" id="SSF88659">
    <property type="entry name" value="Sigma3 and sigma4 domains of RNA polymerase sigma factors"/>
    <property type="match status" value="1"/>
</dbReference>
<dbReference type="SUPFAM" id="SSF88946">
    <property type="entry name" value="Sigma2 domain of RNA polymerase sigma factors"/>
    <property type="match status" value="1"/>
</dbReference>
<dbReference type="GO" id="GO:0016987">
    <property type="term" value="F:sigma factor activity"/>
    <property type="evidence" value="ECO:0007669"/>
    <property type="project" value="UniProtKB-KW"/>
</dbReference>
<dbReference type="InterPro" id="IPR036388">
    <property type="entry name" value="WH-like_DNA-bd_sf"/>
</dbReference>
<accession>A0A1I2G1M5</accession>
<dbReference type="InterPro" id="IPR039425">
    <property type="entry name" value="RNA_pol_sigma-70-like"/>
</dbReference>
<evidence type="ECO:0000313" key="9">
    <source>
        <dbReference type="Proteomes" id="UP000199400"/>
    </source>
</evidence>
<dbReference type="AlphaFoldDB" id="A0A1I2G1M5"/>